<protein>
    <submittedName>
        <fullName evidence="1">Uncharacterized protein</fullName>
    </submittedName>
</protein>
<name>A0A2T2WYM2_9FIRM</name>
<proteinExistence type="predicted"/>
<evidence type="ECO:0000313" key="2">
    <source>
        <dbReference type="Proteomes" id="UP000242972"/>
    </source>
</evidence>
<gene>
    <name evidence="1" type="ORF">C7B46_19495</name>
</gene>
<dbReference type="EMBL" id="PXYW01000111">
    <property type="protein sequence ID" value="PSR27333.1"/>
    <property type="molecule type" value="Genomic_DNA"/>
</dbReference>
<comment type="caution">
    <text evidence="1">The sequence shown here is derived from an EMBL/GenBank/DDBJ whole genome shotgun (WGS) entry which is preliminary data.</text>
</comment>
<evidence type="ECO:0000313" key="1">
    <source>
        <dbReference type="EMBL" id="PSR27333.1"/>
    </source>
</evidence>
<reference evidence="1 2" key="1">
    <citation type="journal article" date="2014" name="BMC Genomics">
        <title>Comparison of environmental and isolate Sulfobacillus genomes reveals diverse carbon, sulfur, nitrogen, and hydrogen metabolisms.</title>
        <authorList>
            <person name="Justice N.B."/>
            <person name="Norman A."/>
            <person name="Brown C.T."/>
            <person name="Singh A."/>
            <person name="Thomas B.C."/>
            <person name="Banfield J.F."/>
        </authorList>
    </citation>
    <scope>NUCLEOTIDE SEQUENCE [LARGE SCALE GENOMIC DNA]</scope>
    <source>
        <strain evidence="1">AMDSBA4</strain>
    </source>
</reference>
<dbReference type="AlphaFoldDB" id="A0A2T2WYM2"/>
<dbReference type="Proteomes" id="UP000242972">
    <property type="component" value="Unassembled WGS sequence"/>
</dbReference>
<organism evidence="1 2">
    <name type="scientific">Sulfobacillus benefaciens</name>
    <dbReference type="NCBI Taxonomy" id="453960"/>
    <lineage>
        <taxon>Bacteria</taxon>
        <taxon>Bacillati</taxon>
        <taxon>Bacillota</taxon>
        <taxon>Clostridia</taxon>
        <taxon>Eubacteriales</taxon>
        <taxon>Clostridiales Family XVII. Incertae Sedis</taxon>
        <taxon>Sulfobacillus</taxon>
    </lineage>
</organism>
<sequence>MVRELMIVPANREADDPPIGLFRCFDIEIQVRDDGSPILQGCRRGFDVETNGGHGVWAQQGRS</sequence>
<accession>A0A2T2WYM2</accession>